<organism evidence="2 3">
    <name type="scientific">Knufia peltigerae</name>
    <dbReference type="NCBI Taxonomy" id="1002370"/>
    <lineage>
        <taxon>Eukaryota</taxon>
        <taxon>Fungi</taxon>
        <taxon>Dikarya</taxon>
        <taxon>Ascomycota</taxon>
        <taxon>Pezizomycotina</taxon>
        <taxon>Eurotiomycetes</taxon>
        <taxon>Chaetothyriomycetidae</taxon>
        <taxon>Chaetothyriales</taxon>
        <taxon>Trichomeriaceae</taxon>
        <taxon>Knufia</taxon>
    </lineage>
</organism>
<protein>
    <submittedName>
        <fullName evidence="2">Uncharacterized protein</fullName>
    </submittedName>
</protein>
<gene>
    <name evidence="2" type="ORF">H2204_005415</name>
</gene>
<comment type="caution">
    <text evidence="2">The sequence shown here is derived from an EMBL/GenBank/DDBJ whole genome shotgun (WGS) entry which is preliminary data.</text>
</comment>
<keyword evidence="3" id="KW-1185">Reference proteome</keyword>
<proteinExistence type="predicted"/>
<feature type="compositionally biased region" description="Low complexity" evidence="1">
    <location>
        <begin position="1"/>
        <end position="26"/>
    </location>
</feature>
<accession>A0AA39CYH9</accession>
<sequence length="332" mass="37202">MANSTTPTLTTGETSASASASGSSSAIPALPSTSDPVESYGISPIPVTEPRPAPPPANPSAEITEEGHVFVIRINDPELTVHHLNHFDWLQRDRVIVQIDPSFDSHNPNRPHMMDWENRHMYMIPLVRRGVNIGEALEYILGAFVDAGRLAVKLKYKAIPVWRLDQVAALLGAFHWINPGSIQRNLLGNRMFWPYLCLPKIAVRLNGDWEEDLRSEATTESETMNIREAVWNQCHGLLQSSHATGEETPPIPYGAETSWECLPLQLLREVYVVDELHSTDWQHQYVTPVEELPSRPTYAEINDGADMTIPDSDSEHVYMVPPPDITIEEETM</sequence>
<dbReference type="AlphaFoldDB" id="A0AA39CYH9"/>
<dbReference type="Proteomes" id="UP001172681">
    <property type="component" value="Unassembled WGS sequence"/>
</dbReference>
<evidence type="ECO:0000313" key="2">
    <source>
        <dbReference type="EMBL" id="KAJ9636143.1"/>
    </source>
</evidence>
<dbReference type="EMBL" id="JAPDRN010000030">
    <property type="protein sequence ID" value="KAJ9636143.1"/>
    <property type="molecule type" value="Genomic_DNA"/>
</dbReference>
<feature type="region of interest" description="Disordered" evidence="1">
    <location>
        <begin position="308"/>
        <end position="332"/>
    </location>
</feature>
<feature type="compositionally biased region" description="Pro residues" evidence="1">
    <location>
        <begin position="47"/>
        <end position="58"/>
    </location>
</feature>
<feature type="region of interest" description="Disordered" evidence="1">
    <location>
        <begin position="1"/>
        <end position="61"/>
    </location>
</feature>
<evidence type="ECO:0000313" key="3">
    <source>
        <dbReference type="Proteomes" id="UP001172681"/>
    </source>
</evidence>
<reference evidence="2" key="1">
    <citation type="submission" date="2022-10" db="EMBL/GenBank/DDBJ databases">
        <title>Culturing micro-colonial fungi from biological soil crusts in the Mojave desert and describing Neophaeococcomyces mojavensis, and introducing the new genera and species Taxawa tesnikishii.</title>
        <authorList>
            <person name="Kurbessoian T."/>
            <person name="Stajich J.E."/>
        </authorList>
    </citation>
    <scope>NUCLEOTIDE SEQUENCE</scope>
    <source>
        <strain evidence="2">TK_35</strain>
    </source>
</reference>
<evidence type="ECO:0000256" key="1">
    <source>
        <dbReference type="SAM" id="MobiDB-lite"/>
    </source>
</evidence>
<name>A0AA39CYH9_9EURO</name>